<dbReference type="AlphaFoldDB" id="A0A0K0D1I5"/>
<dbReference type="InterPro" id="IPR007110">
    <property type="entry name" value="Ig-like_dom"/>
</dbReference>
<feature type="signal peptide" evidence="1">
    <location>
        <begin position="1"/>
        <end position="17"/>
    </location>
</feature>
<name>A0A0K0D1I5_ANGCA</name>
<evidence type="ECO:0000259" key="2">
    <source>
        <dbReference type="PROSITE" id="PS50835"/>
    </source>
</evidence>
<dbReference type="Pfam" id="PF26428">
    <property type="entry name" value="Zwei_Ig_N"/>
    <property type="match status" value="1"/>
</dbReference>
<reference evidence="3" key="1">
    <citation type="submission" date="2012-09" db="EMBL/GenBank/DDBJ databases">
        <authorList>
            <person name="Martin A.A."/>
        </authorList>
    </citation>
    <scope>NUCLEOTIDE SEQUENCE</scope>
</reference>
<evidence type="ECO:0000313" key="3">
    <source>
        <dbReference type="Proteomes" id="UP000035642"/>
    </source>
</evidence>
<dbReference type="InterPro" id="IPR013783">
    <property type="entry name" value="Ig-like_fold"/>
</dbReference>
<keyword evidence="3" id="KW-1185">Reference proteome</keyword>
<keyword evidence="1" id="KW-0732">Signal</keyword>
<proteinExistence type="predicted"/>
<sequence>MWLLAIVVVVLPPLVTALTARGPAVVLHVQTAKTSSTHPLHVSENVTLWCAPDNPQITIRRAWFVRRRDRGRFEAQLSPERKNATFTMKSPVVRDAGEYTCELDTQQGRLTTQIQVYGRLDVYN</sequence>
<dbReference type="PROSITE" id="PS50835">
    <property type="entry name" value="IG_LIKE"/>
    <property type="match status" value="1"/>
</dbReference>
<accession>A0A0K0D1I5</accession>
<protein>
    <submittedName>
        <fullName evidence="4">Ig-like domain-containing protein</fullName>
    </submittedName>
</protein>
<dbReference type="SUPFAM" id="SSF48726">
    <property type="entry name" value="Immunoglobulin"/>
    <property type="match status" value="1"/>
</dbReference>
<organism evidence="3 4">
    <name type="scientific">Angiostrongylus cantonensis</name>
    <name type="common">Rat lungworm</name>
    <dbReference type="NCBI Taxonomy" id="6313"/>
    <lineage>
        <taxon>Eukaryota</taxon>
        <taxon>Metazoa</taxon>
        <taxon>Ecdysozoa</taxon>
        <taxon>Nematoda</taxon>
        <taxon>Chromadorea</taxon>
        <taxon>Rhabditida</taxon>
        <taxon>Rhabditina</taxon>
        <taxon>Rhabditomorpha</taxon>
        <taxon>Strongyloidea</taxon>
        <taxon>Metastrongylidae</taxon>
        <taxon>Angiostrongylus</taxon>
    </lineage>
</organism>
<dbReference type="WBParaSite" id="ACAC_0000393001-mRNA-1">
    <property type="protein sequence ID" value="ACAC_0000393001-mRNA-1"/>
    <property type="gene ID" value="ACAC_0000393001"/>
</dbReference>
<dbReference type="STRING" id="6313.A0A0K0D1I5"/>
<dbReference type="InterPro" id="IPR036179">
    <property type="entry name" value="Ig-like_dom_sf"/>
</dbReference>
<evidence type="ECO:0000313" key="4">
    <source>
        <dbReference type="WBParaSite" id="ACAC_0000393001-mRNA-1"/>
    </source>
</evidence>
<evidence type="ECO:0000256" key="1">
    <source>
        <dbReference type="SAM" id="SignalP"/>
    </source>
</evidence>
<dbReference type="InterPro" id="IPR058814">
    <property type="entry name" value="ZIG1/7_N"/>
</dbReference>
<feature type="domain" description="Ig-like" evidence="2">
    <location>
        <begin position="23"/>
        <end position="111"/>
    </location>
</feature>
<reference evidence="4" key="2">
    <citation type="submission" date="2017-02" db="UniProtKB">
        <authorList>
            <consortium name="WormBaseParasite"/>
        </authorList>
    </citation>
    <scope>IDENTIFICATION</scope>
</reference>
<dbReference type="Proteomes" id="UP000035642">
    <property type="component" value="Unassembled WGS sequence"/>
</dbReference>
<feature type="chain" id="PRO_5005326548" evidence="1">
    <location>
        <begin position="18"/>
        <end position="124"/>
    </location>
</feature>
<dbReference type="Gene3D" id="2.60.40.10">
    <property type="entry name" value="Immunoglobulins"/>
    <property type="match status" value="1"/>
</dbReference>